<dbReference type="RefSeq" id="WP_077381245.1">
    <property type="nucleotide sequence ID" value="NZ_FTPD01000045.1"/>
</dbReference>
<dbReference type="Proteomes" id="UP000188388">
    <property type="component" value="Unassembled WGS sequence"/>
</dbReference>
<protein>
    <submittedName>
        <fullName evidence="7">Uncharacterized protein</fullName>
    </submittedName>
</protein>
<evidence type="ECO:0000256" key="1">
    <source>
        <dbReference type="ARBA" id="ARBA00004418"/>
    </source>
</evidence>
<dbReference type="Gene3D" id="2.70.98.70">
    <property type="match status" value="1"/>
</dbReference>
<dbReference type="PANTHER" id="PTHR39210:SF1">
    <property type="entry name" value="HEPARIN-SULFATE LYASE"/>
    <property type="match status" value="1"/>
</dbReference>
<evidence type="ECO:0000313" key="8">
    <source>
        <dbReference type="Proteomes" id="UP000188388"/>
    </source>
</evidence>
<proteinExistence type="predicted"/>
<dbReference type="GO" id="GO:0016829">
    <property type="term" value="F:lyase activity"/>
    <property type="evidence" value="ECO:0007669"/>
    <property type="project" value="UniProtKB-KW"/>
</dbReference>
<dbReference type="Pfam" id="PF07940">
    <property type="entry name" value="Hepar_II_III_C"/>
    <property type="match status" value="1"/>
</dbReference>
<comment type="subcellular location">
    <subcellularLocation>
        <location evidence="1">Periplasm</location>
    </subcellularLocation>
</comment>
<name>A0A1R3VIA2_9HYPH</name>
<dbReference type="AlphaFoldDB" id="A0A1R3VIA2"/>
<keyword evidence="3" id="KW-0574">Periplasm</keyword>
<reference evidence="8" key="1">
    <citation type="submission" date="2017-01" db="EMBL/GenBank/DDBJ databases">
        <authorList>
            <person name="Brunel B."/>
        </authorList>
    </citation>
    <scope>NUCLEOTIDE SEQUENCE [LARGE SCALE GENOMIC DNA]</scope>
</reference>
<accession>A0A1R3VIA2</accession>
<evidence type="ECO:0000259" key="5">
    <source>
        <dbReference type="Pfam" id="PF07940"/>
    </source>
</evidence>
<dbReference type="PANTHER" id="PTHR39210">
    <property type="entry name" value="HEPARIN-SULFATE LYASE"/>
    <property type="match status" value="1"/>
</dbReference>
<gene>
    <name evidence="7" type="ORF">BQ8794_50231</name>
</gene>
<feature type="domain" description="Heparin-sulfate lyase N-terminal" evidence="6">
    <location>
        <begin position="104"/>
        <end position="285"/>
    </location>
</feature>
<dbReference type="Pfam" id="PF16889">
    <property type="entry name" value="Hepar_II_III_N"/>
    <property type="match status" value="1"/>
</dbReference>
<dbReference type="EMBL" id="FTPD01000045">
    <property type="protein sequence ID" value="SIT58129.1"/>
    <property type="molecule type" value="Genomic_DNA"/>
</dbReference>
<dbReference type="GO" id="GO:0042597">
    <property type="term" value="C:periplasmic space"/>
    <property type="evidence" value="ECO:0007669"/>
    <property type="project" value="UniProtKB-SubCell"/>
</dbReference>
<dbReference type="Gene3D" id="1.50.10.100">
    <property type="entry name" value="Chondroitin AC/alginate lyase"/>
    <property type="match status" value="1"/>
</dbReference>
<evidence type="ECO:0000256" key="4">
    <source>
        <dbReference type="ARBA" id="ARBA00023239"/>
    </source>
</evidence>
<dbReference type="STRING" id="1631249.BQ8794_50231"/>
<evidence type="ECO:0000259" key="6">
    <source>
        <dbReference type="Pfam" id="PF16889"/>
    </source>
</evidence>
<sequence length="544" mass="60139">MGGIGRYFHTLKHLRLIQIYGRVLFRMHHPKPDLARAPQLRAHEGSFAEPAHRRPSMTAPNEFIFLNRPGSLAFGWDAPCLAKLWRYNLHYFDDLSAVASGERKEWHKALIERWIAGNPPSAGSGWEPYPVSLRIVNWIKWALAGNDLSPAAIHSLAVQVRWLTKRLEYHLLGNHLFANAKALVFAGAFFEGAEANAWLERGLSILERVIDEQILSDGGHFELSTMYHALALEDVLDLVNITRAFNVGDDVSKELVLRVPAMRRWLAAMCHPDGDIAFFNDAAKGIAPLPAELNAYAERLGFGAVQDPGRGLVRLDRSGYARFADDRMTTIIDVARIGPDYLPGHAHADTLSFEMSLDGHRILVNSGTSEYGAGPERLRQRGTPAHNTVTVDNADSSEVWGGFRVAQRARPIAIDIVEAGASVSIRASHDGYRRLAGRPVHVRHFEAGTAHLRINDKITGPVREAQARYHFVPGVELRPNGVGGQAIVKGRSVLNWVLEKGEGDIVSATYHPEFGISQPSFCLVVKAVENCAIIRFEGIPLSTS</sequence>
<dbReference type="InterPro" id="IPR031680">
    <property type="entry name" value="Hepar_II_III_N"/>
</dbReference>
<evidence type="ECO:0000313" key="7">
    <source>
        <dbReference type="EMBL" id="SIT58129.1"/>
    </source>
</evidence>
<dbReference type="InterPro" id="IPR012480">
    <property type="entry name" value="Hepar_II_III_C"/>
</dbReference>
<keyword evidence="4" id="KW-0456">Lyase</keyword>
<keyword evidence="8" id="KW-1185">Reference proteome</keyword>
<dbReference type="SUPFAM" id="SSF48230">
    <property type="entry name" value="Chondroitin AC/alginate lyase"/>
    <property type="match status" value="1"/>
</dbReference>
<organism evidence="7 8">
    <name type="scientific">Mesorhizobium prunaredense</name>
    <dbReference type="NCBI Taxonomy" id="1631249"/>
    <lineage>
        <taxon>Bacteria</taxon>
        <taxon>Pseudomonadati</taxon>
        <taxon>Pseudomonadota</taxon>
        <taxon>Alphaproteobacteria</taxon>
        <taxon>Hyphomicrobiales</taxon>
        <taxon>Phyllobacteriaceae</taxon>
        <taxon>Mesorhizobium</taxon>
    </lineage>
</organism>
<evidence type="ECO:0000256" key="3">
    <source>
        <dbReference type="ARBA" id="ARBA00022764"/>
    </source>
</evidence>
<keyword evidence="2" id="KW-0732">Signal</keyword>
<dbReference type="InterPro" id="IPR008929">
    <property type="entry name" value="Chondroitin_lyas"/>
</dbReference>
<evidence type="ECO:0000256" key="2">
    <source>
        <dbReference type="ARBA" id="ARBA00022729"/>
    </source>
</evidence>
<feature type="domain" description="Heparinase II/III-like C-terminal" evidence="5">
    <location>
        <begin position="308"/>
        <end position="529"/>
    </location>
</feature>